<reference evidence="2" key="1">
    <citation type="submission" date="2020-02" db="EMBL/GenBank/DDBJ databases">
        <authorList>
            <person name="Meier V. D."/>
        </authorList>
    </citation>
    <scope>NUCLEOTIDE SEQUENCE</scope>
    <source>
        <strain evidence="2">AVDCRST_MAG77</strain>
    </source>
</reference>
<sequence length="280" mass="30653">MSDYVHFLGVDLGQSQDFTAIALVEEGQYLPSRAAQLAAGVASERVDGWQWFDADPTTADAGGWALPSAMTLRQLDAARRWTAQYGRPADPPLAVRHLERLPLGTSYPDVVRRVKQLISTAPLQPDTTAVLVDQTGVGRAVCDYFALEGVRVIPVTVTGGIAVTGDAISGLHTPKRDLVGATQVALQQRRLTIARALPDASVLVKELASFKVKITAAANDTYGSWREGEHDDLAFALCLAVWFRGWFNSLLDNDARTRERRASTAEHTPNRPLHRTRSRR</sequence>
<dbReference type="EMBL" id="CADCTC010000155">
    <property type="protein sequence ID" value="CAA9261115.1"/>
    <property type="molecule type" value="Genomic_DNA"/>
</dbReference>
<organism evidence="2">
    <name type="scientific">uncultured Chloroflexota bacterium</name>
    <dbReference type="NCBI Taxonomy" id="166587"/>
    <lineage>
        <taxon>Bacteria</taxon>
        <taxon>Bacillati</taxon>
        <taxon>Chloroflexota</taxon>
        <taxon>environmental samples</taxon>
    </lineage>
</organism>
<proteinExistence type="predicted"/>
<evidence type="ECO:0000256" key="1">
    <source>
        <dbReference type="SAM" id="MobiDB-lite"/>
    </source>
</evidence>
<dbReference type="Gene3D" id="3.30.420.240">
    <property type="match status" value="1"/>
</dbReference>
<protein>
    <recommendedName>
        <fullName evidence="3">Terminase large subunit gp17-like C-terminal domain-containing protein</fullName>
    </recommendedName>
</protein>
<accession>A0A6J4IV81</accession>
<dbReference type="AlphaFoldDB" id="A0A6J4IV81"/>
<gene>
    <name evidence="2" type="ORF">AVDCRST_MAG77-2673</name>
</gene>
<evidence type="ECO:0000313" key="2">
    <source>
        <dbReference type="EMBL" id="CAA9261115.1"/>
    </source>
</evidence>
<evidence type="ECO:0008006" key="3">
    <source>
        <dbReference type="Google" id="ProtNLM"/>
    </source>
</evidence>
<name>A0A6J4IV81_9CHLR</name>
<feature type="region of interest" description="Disordered" evidence="1">
    <location>
        <begin position="259"/>
        <end position="280"/>
    </location>
</feature>